<name>A0A0H2S6H4_9AGAM</name>
<gene>
    <name evidence="2" type="ORF">SCHPADRAFT_890799</name>
</gene>
<feature type="compositionally biased region" description="Low complexity" evidence="1">
    <location>
        <begin position="28"/>
        <end position="38"/>
    </location>
</feature>
<feature type="region of interest" description="Disordered" evidence="1">
    <location>
        <begin position="1"/>
        <end position="38"/>
    </location>
</feature>
<protein>
    <submittedName>
        <fullName evidence="2">Uncharacterized protein</fullName>
    </submittedName>
</protein>
<sequence length="229" mass="25012">MALIARSSRRRRSRQEEGGGGDGESKRSSSSRPGAISGRLKGSLSLKLDRNDGQSLRESLLVLREVDVVVQAKSSDFFAVNAAEKSKSILKRYLLLAPSAELLSAPLSSLLPDGCISSQVERLDFCAAQALVNAILPFASTMISIKVQNQTGKKNARWPSAKFRYYEETQTSECHPPNFDRMADDSLSLPPLLCARHLPLKTVLLTALALTSVDVRHCSEGTKRRARGD</sequence>
<organism evidence="2 3">
    <name type="scientific">Schizopora paradoxa</name>
    <dbReference type="NCBI Taxonomy" id="27342"/>
    <lineage>
        <taxon>Eukaryota</taxon>
        <taxon>Fungi</taxon>
        <taxon>Dikarya</taxon>
        <taxon>Basidiomycota</taxon>
        <taxon>Agaricomycotina</taxon>
        <taxon>Agaricomycetes</taxon>
        <taxon>Hymenochaetales</taxon>
        <taxon>Schizoporaceae</taxon>
        <taxon>Schizopora</taxon>
    </lineage>
</organism>
<keyword evidence="3" id="KW-1185">Reference proteome</keyword>
<evidence type="ECO:0000313" key="2">
    <source>
        <dbReference type="EMBL" id="KLO12401.1"/>
    </source>
</evidence>
<evidence type="ECO:0000256" key="1">
    <source>
        <dbReference type="SAM" id="MobiDB-lite"/>
    </source>
</evidence>
<dbReference type="AlphaFoldDB" id="A0A0H2S6H4"/>
<evidence type="ECO:0000313" key="3">
    <source>
        <dbReference type="Proteomes" id="UP000053477"/>
    </source>
</evidence>
<reference evidence="2 3" key="1">
    <citation type="submission" date="2015-04" db="EMBL/GenBank/DDBJ databases">
        <title>Complete genome sequence of Schizopora paradoxa KUC8140, a cosmopolitan wood degrader in East Asia.</title>
        <authorList>
            <consortium name="DOE Joint Genome Institute"/>
            <person name="Min B."/>
            <person name="Park H."/>
            <person name="Jang Y."/>
            <person name="Kim J.-J."/>
            <person name="Kim K.H."/>
            <person name="Pangilinan J."/>
            <person name="Lipzen A."/>
            <person name="Riley R."/>
            <person name="Grigoriev I.V."/>
            <person name="Spatafora J.W."/>
            <person name="Choi I.-G."/>
        </authorList>
    </citation>
    <scope>NUCLEOTIDE SEQUENCE [LARGE SCALE GENOMIC DNA]</scope>
    <source>
        <strain evidence="2 3">KUC8140</strain>
    </source>
</reference>
<dbReference type="Proteomes" id="UP000053477">
    <property type="component" value="Unassembled WGS sequence"/>
</dbReference>
<proteinExistence type="predicted"/>
<dbReference type="EMBL" id="KQ085978">
    <property type="protein sequence ID" value="KLO12401.1"/>
    <property type="molecule type" value="Genomic_DNA"/>
</dbReference>
<accession>A0A0H2S6H4</accession>
<dbReference type="InParanoid" id="A0A0H2S6H4"/>